<keyword evidence="5 11" id="KW-0812">Transmembrane</keyword>
<dbReference type="PANTHER" id="PTHR42837:SF2">
    <property type="entry name" value="MEMBRANE METALLOPROTEASE ARASP2, CHLOROPLASTIC-RELATED"/>
    <property type="match status" value="1"/>
</dbReference>
<comment type="similarity">
    <text evidence="3">Belongs to the peptidase M50B family.</text>
</comment>
<feature type="transmembrane region" description="Helical" evidence="11">
    <location>
        <begin position="277"/>
        <end position="296"/>
    </location>
</feature>
<evidence type="ECO:0000256" key="11">
    <source>
        <dbReference type="SAM" id="Phobius"/>
    </source>
</evidence>
<proteinExistence type="inferred from homology"/>
<dbReference type="GO" id="GO:0006508">
    <property type="term" value="P:proteolysis"/>
    <property type="evidence" value="ECO:0007669"/>
    <property type="project" value="UniProtKB-KW"/>
</dbReference>
<feature type="transmembrane region" description="Helical" evidence="11">
    <location>
        <begin position="90"/>
        <end position="111"/>
    </location>
</feature>
<comment type="caution">
    <text evidence="13">The sequence shown here is derived from an EMBL/GenBank/DDBJ whole genome shotgun (WGS) entry which is preliminary data.</text>
</comment>
<dbReference type="InterPro" id="IPR008915">
    <property type="entry name" value="Peptidase_M50"/>
</dbReference>
<evidence type="ECO:0000256" key="7">
    <source>
        <dbReference type="ARBA" id="ARBA00022833"/>
    </source>
</evidence>
<evidence type="ECO:0000256" key="10">
    <source>
        <dbReference type="ARBA" id="ARBA00023136"/>
    </source>
</evidence>
<keyword evidence="7" id="KW-0862">Zinc</keyword>
<evidence type="ECO:0000256" key="1">
    <source>
        <dbReference type="ARBA" id="ARBA00001947"/>
    </source>
</evidence>
<dbReference type="Proteomes" id="UP000178893">
    <property type="component" value="Unassembled WGS sequence"/>
</dbReference>
<comment type="subcellular location">
    <subcellularLocation>
        <location evidence="2">Membrane</location>
        <topology evidence="2">Multi-pass membrane protein</topology>
    </subcellularLocation>
</comment>
<dbReference type="EMBL" id="MHLW01000017">
    <property type="protein sequence ID" value="OGZ18083.1"/>
    <property type="molecule type" value="Genomic_DNA"/>
</dbReference>
<dbReference type="InterPro" id="IPR036034">
    <property type="entry name" value="PDZ_sf"/>
</dbReference>
<evidence type="ECO:0000256" key="8">
    <source>
        <dbReference type="ARBA" id="ARBA00022989"/>
    </source>
</evidence>
<evidence type="ECO:0000256" key="6">
    <source>
        <dbReference type="ARBA" id="ARBA00022801"/>
    </source>
</evidence>
<evidence type="ECO:0000256" key="2">
    <source>
        <dbReference type="ARBA" id="ARBA00004141"/>
    </source>
</evidence>
<dbReference type="Pfam" id="PF02163">
    <property type="entry name" value="Peptidase_M50"/>
    <property type="match status" value="1"/>
</dbReference>
<accession>A0A1G2DX34</accession>
<keyword evidence="10 11" id="KW-0472">Membrane</keyword>
<protein>
    <recommendedName>
        <fullName evidence="12">Peptidase M50 domain-containing protein</fullName>
    </recommendedName>
</protein>
<dbReference type="GO" id="GO:0004222">
    <property type="term" value="F:metalloendopeptidase activity"/>
    <property type="evidence" value="ECO:0007669"/>
    <property type="project" value="InterPro"/>
</dbReference>
<dbReference type="AlphaFoldDB" id="A0A1G2DX34"/>
<dbReference type="Gene3D" id="2.30.42.10">
    <property type="match status" value="1"/>
</dbReference>
<reference evidence="13 14" key="1">
    <citation type="journal article" date="2016" name="Nat. Commun.">
        <title>Thousands of microbial genomes shed light on interconnected biogeochemical processes in an aquifer system.</title>
        <authorList>
            <person name="Anantharaman K."/>
            <person name="Brown C.T."/>
            <person name="Hug L.A."/>
            <person name="Sharon I."/>
            <person name="Castelle C.J."/>
            <person name="Probst A.J."/>
            <person name="Thomas B.C."/>
            <person name="Singh A."/>
            <person name="Wilkins M.J."/>
            <person name="Karaoz U."/>
            <person name="Brodie E.L."/>
            <person name="Williams K.H."/>
            <person name="Hubbard S.S."/>
            <person name="Banfield J.F."/>
        </authorList>
    </citation>
    <scope>NUCLEOTIDE SEQUENCE [LARGE SCALE GENOMIC DNA]</scope>
</reference>
<dbReference type="InterPro" id="IPR004387">
    <property type="entry name" value="Pept_M50_Zn"/>
</dbReference>
<keyword evidence="6" id="KW-0378">Hydrolase</keyword>
<evidence type="ECO:0000313" key="13">
    <source>
        <dbReference type="EMBL" id="OGZ18083.1"/>
    </source>
</evidence>
<dbReference type="GO" id="GO:0016020">
    <property type="term" value="C:membrane"/>
    <property type="evidence" value="ECO:0007669"/>
    <property type="project" value="UniProtKB-SubCell"/>
</dbReference>
<sequence>MIVTIIIAFLSLIGLVILHELGHFLLAKKFGIKVEEFGIGYPPRFWGKKIGDTIYSINFLPFGAFVKIYGQEQRIDDPGSFSNKPFYQKALVILGGVAVFWVVSAILLSIVMGLGAPSLIEDEEEGFLRNPKVQIIAINPNSPASGSGLKIGDSIANIKCQILDVKIDKVKQIQETIESCKGEETVLAIERGKEKFDIHLVPRVSYPEDQGPLGVALARTALKSYPWYQAPIEGVKATGNLTIAIIKGWGFVFKSIFQGKGVPAGVEIGGPIRIFELFIDMSALGISYFLQFIALISISLALINILPLPALDGGWLVFLIIEKLRGKPLNDKIISKISATFFVLLVALMVWITVRDITRTEFYETIKTFL</sequence>
<gene>
    <name evidence="13" type="ORF">A2V72_01730</name>
</gene>
<evidence type="ECO:0000256" key="3">
    <source>
        <dbReference type="ARBA" id="ARBA00007931"/>
    </source>
</evidence>
<feature type="transmembrane region" description="Helical" evidence="11">
    <location>
        <begin position="6"/>
        <end position="26"/>
    </location>
</feature>
<feature type="domain" description="Peptidase M50" evidence="12">
    <location>
        <begin position="8"/>
        <end position="348"/>
    </location>
</feature>
<keyword evidence="9" id="KW-0482">Metalloprotease</keyword>
<name>A0A1G2DX34_9BACT</name>
<dbReference type="SUPFAM" id="SSF50156">
    <property type="entry name" value="PDZ domain-like"/>
    <property type="match status" value="1"/>
</dbReference>
<dbReference type="PANTHER" id="PTHR42837">
    <property type="entry name" value="REGULATOR OF SIGMA-E PROTEASE RSEP"/>
    <property type="match status" value="1"/>
</dbReference>
<evidence type="ECO:0000256" key="4">
    <source>
        <dbReference type="ARBA" id="ARBA00022670"/>
    </source>
</evidence>
<evidence type="ECO:0000259" key="12">
    <source>
        <dbReference type="Pfam" id="PF02163"/>
    </source>
</evidence>
<organism evidence="13 14">
    <name type="scientific">Candidatus Nealsonbacteria bacterium RBG_13_37_56</name>
    <dbReference type="NCBI Taxonomy" id="1801661"/>
    <lineage>
        <taxon>Bacteria</taxon>
        <taxon>Candidatus Nealsoniibacteriota</taxon>
    </lineage>
</organism>
<keyword evidence="4" id="KW-0645">Protease</keyword>
<comment type="cofactor">
    <cofactor evidence="1">
        <name>Zn(2+)</name>
        <dbReference type="ChEBI" id="CHEBI:29105"/>
    </cofactor>
</comment>
<evidence type="ECO:0000313" key="14">
    <source>
        <dbReference type="Proteomes" id="UP000178893"/>
    </source>
</evidence>
<evidence type="ECO:0000256" key="9">
    <source>
        <dbReference type="ARBA" id="ARBA00023049"/>
    </source>
</evidence>
<feature type="transmembrane region" description="Helical" evidence="11">
    <location>
        <begin position="333"/>
        <end position="354"/>
    </location>
</feature>
<evidence type="ECO:0000256" key="5">
    <source>
        <dbReference type="ARBA" id="ARBA00022692"/>
    </source>
</evidence>
<dbReference type="CDD" id="cd06163">
    <property type="entry name" value="S2P-M50_PDZ_RseP-like"/>
    <property type="match status" value="1"/>
</dbReference>
<keyword evidence="8 11" id="KW-1133">Transmembrane helix</keyword>